<accession>A0A841BKT6</accession>
<gene>
    <name evidence="5" type="ORF">F4553_001188</name>
</gene>
<evidence type="ECO:0000256" key="2">
    <source>
        <dbReference type="ARBA" id="ARBA00022803"/>
    </source>
</evidence>
<evidence type="ECO:0000256" key="3">
    <source>
        <dbReference type="PROSITE-ProRule" id="PRU00339"/>
    </source>
</evidence>
<organism evidence="5 6">
    <name type="scientific">Allocatelliglobosispora scoriae</name>
    <dbReference type="NCBI Taxonomy" id="643052"/>
    <lineage>
        <taxon>Bacteria</taxon>
        <taxon>Bacillati</taxon>
        <taxon>Actinomycetota</taxon>
        <taxon>Actinomycetes</taxon>
        <taxon>Micromonosporales</taxon>
        <taxon>Micromonosporaceae</taxon>
        <taxon>Allocatelliglobosispora</taxon>
    </lineage>
</organism>
<dbReference type="PROSITE" id="PS50005">
    <property type="entry name" value="TPR"/>
    <property type="match status" value="1"/>
</dbReference>
<proteinExistence type="predicted"/>
<dbReference type="InterPro" id="IPR019734">
    <property type="entry name" value="TPR_rpt"/>
</dbReference>
<dbReference type="EMBL" id="JACHMN010000001">
    <property type="protein sequence ID" value="MBB5867809.1"/>
    <property type="molecule type" value="Genomic_DNA"/>
</dbReference>
<reference evidence="5 6" key="1">
    <citation type="submission" date="2020-08" db="EMBL/GenBank/DDBJ databases">
        <title>Sequencing the genomes of 1000 actinobacteria strains.</title>
        <authorList>
            <person name="Klenk H.-P."/>
        </authorList>
    </citation>
    <scope>NUCLEOTIDE SEQUENCE [LARGE SCALE GENOMIC DNA]</scope>
    <source>
        <strain evidence="5 6">DSM 45362</strain>
    </source>
</reference>
<dbReference type="PANTHER" id="PTHR44858">
    <property type="entry name" value="TETRATRICOPEPTIDE REPEAT PROTEIN 6"/>
    <property type="match status" value="1"/>
</dbReference>
<feature type="transmembrane region" description="Helical" evidence="4">
    <location>
        <begin position="320"/>
        <end position="340"/>
    </location>
</feature>
<feature type="transmembrane region" description="Helical" evidence="4">
    <location>
        <begin position="256"/>
        <end position="276"/>
    </location>
</feature>
<keyword evidence="2 3" id="KW-0802">TPR repeat</keyword>
<keyword evidence="4" id="KW-1133">Transmembrane helix</keyword>
<name>A0A841BKT6_9ACTN</name>
<dbReference type="Gene3D" id="1.25.40.10">
    <property type="entry name" value="Tetratricopeptide repeat domain"/>
    <property type="match status" value="2"/>
</dbReference>
<feature type="repeat" description="TPR" evidence="3">
    <location>
        <begin position="145"/>
        <end position="178"/>
    </location>
</feature>
<dbReference type="InterPro" id="IPR050498">
    <property type="entry name" value="Ycf3"/>
</dbReference>
<dbReference type="Proteomes" id="UP000587527">
    <property type="component" value="Unassembled WGS sequence"/>
</dbReference>
<evidence type="ECO:0000313" key="5">
    <source>
        <dbReference type="EMBL" id="MBB5867809.1"/>
    </source>
</evidence>
<sequence length="365" mass="39607">MNTAAVIDDLRRAESLLEIDRLEAAREILARILAEQPDLYEAQCLAARANMAPGRYSMMLLHAEAAIAVEPGMDWAHRLRAIALRHSLQYDASVAAARTAVRIAPDAWQSHTTLTDSLLMFTTTAELREAHDAAKRARELAPEQPSAHITMARVYSAVADHRRARECQQTALSLDPENTIARHNLAVNQLAQGKLAAAGRQLASVIAANPHHPLFQHNTSVAANVWVWRRADHAAFAWAAAAVLALRWPGSLADHVGAAVLAAVQVIGLVTAYRRLPAGMRHLVRAAPSRHAKRRILAYGCVAAPTSALVLHAVAMNPVITGIAGAAAVPAFGCVIFAAARLRSRAVAAVIGFFRRWRFRLFVLR</sequence>
<keyword evidence="1" id="KW-0677">Repeat</keyword>
<evidence type="ECO:0000256" key="1">
    <source>
        <dbReference type="ARBA" id="ARBA00022737"/>
    </source>
</evidence>
<keyword evidence="4" id="KW-0472">Membrane</keyword>
<feature type="transmembrane region" description="Helical" evidence="4">
    <location>
        <begin position="296"/>
        <end position="314"/>
    </location>
</feature>
<dbReference type="SMART" id="SM00028">
    <property type="entry name" value="TPR"/>
    <property type="match status" value="4"/>
</dbReference>
<keyword evidence="4" id="KW-0812">Transmembrane</keyword>
<keyword evidence="6" id="KW-1185">Reference proteome</keyword>
<comment type="caution">
    <text evidence="5">The sequence shown here is derived from an EMBL/GenBank/DDBJ whole genome shotgun (WGS) entry which is preliminary data.</text>
</comment>
<dbReference type="SUPFAM" id="SSF48452">
    <property type="entry name" value="TPR-like"/>
    <property type="match status" value="1"/>
</dbReference>
<dbReference type="RefSeq" id="WP_184832998.1">
    <property type="nucleotide sequence ID" value="NZ_JACHMN010000001.1"/>
</dbReference>
<protein>
    <submittedName>
        <fullName evidence="5">Tetratricopeptide (TPR) repeat protein</fullName>
    </submittedName>
</protein>
<dbReference type="InterPro" id="IPR011990">
    <property type="entry name" value="TPR-like_helical_dom_sf"/>
</dbReference>
<dbReference type="AlphaFoldDB" id="A0A841BKT6"/>
<evidence type="ECO:0000256" key="4">
    <source>
        <dbReference type="SAM" id="Phobius"/>
    </source>
</evidence>
<evidence type="ECO:0000313" key="6">
    <source>
        <dbReference type="Proteomes" id="UP000587527"/>
    </source>
</evidence>
<dbReference type="PANTHER" id="PTHR44858:SF1">
    <property type="entry name" value="UDP-N-ACETYLGLUCOSAMINE--PEPTIDE N-ACETYLGLUCOSAMINYLTRANSFERASE SPINDLY-RELATED"/>
    <property type="match status" value="1"/>
</dbReference>